<accession>A0ABW3XX34</accession>
<dbReference type="InterPro" id="IPR003661">
    <property type="entry name" value="HisK_dim/P_dom"/>
</dbReference>
<dbReference type="Proteomes" id="UP001597201">
    <property type="component" value="Unassembled WGS sequence"/>
</dbReference>
<evidence type="ECO:0000256" key="6">
    <source>
        <dbReference type="ARBA" id="ARBA00022679"/>
    </source>
</evidence>
<dbReference type="Gene3D" id="1.10.287.130">
    <property type="match status" value="1"/>
</dbReference>
<feature type="transmembrane region" description="Helical" evidence="14">
    <location>
        <begin position="183"/>
        <end position="205"/>
    </location>
</feature>
<evidence type="ECO:0000256" key="1">
    <source>
        <dbReference type="ARBA" id="ARBA00000085"/>
    </source>
</evidence>
<keyword evidence="4" id="KW-1003">Cell membrane</keyword>
<dbReference type="Pfam" id="PF00512">
    <property type="entry name" value="HisKA"/>
    <property type="match status" value="1"/>
</dbReference>
<feature type="domain" description="Histidine kinase" evidence="15">
    <location>
        <begin position="277"/>
        <end position="484"/>
    </location>
</feature>
<dbReference type="InterPro" id="IPR004358">
    <property type="entry name" value="Sig_transdc_His_kin-like_C"/>
</dbReference>
<keyword evidence="10" id="KW-0067">ATP-binding</keyword>
<evidence type="ECO:0000256" key="11">
    <source>
        <dbReference type="ARBA" id="ARBA00022989"/>
    </source>
</evidence>
<evidence type="ECO:0000256" key="5">
    <source>
        <dbReference type="ARBA" id="ARBA00022553"/>
    </source>
</evidence>
<dbReference type="SMART" id="SM00387">
    <property type="entry name" value="HATPase_c"/>
    <property type="match status" value="1"/>
</dbReference>
<dbReference type="InterPro" id="IPR003594">
    <property type="entry name" value="HATPase_dom"/>
</dbReference>
<comment type="subcellular location">
    <subcellularLocation>
        <location evidence="2">Cell membrane</location>
        <topology evidence="2">Multi-pass membrane protein</topology>
    </subcellularLocation>
</comment>
<dbReference type="CDD" id="cd00082">
    <property type="entry name" value="HisKA"/>
    <property type="match status" value="1"/>
</dbReference>
<keyword evidence="5" id="KW-0597">Phosphoprotein</keyword>
<dbReference type="Gene3D" id="6.10.340.10">
    <property type="match status" value="1"/>
</dbReference>
<dbReference type="InterPro" id="IPR036890">
    <property type="entry name" value="HATPase_C_sf"/>
</dbReference>
<dbReference type="EMBL" id="JBHTMY010000001">
    <property type="protein sequence ID" value="MFD1314142.1"/>
    <property type="molecule type" value="Genomic_DNA"/>
</dbReference>
<dbReference type="InterPro" id="IPR005467">
    <property type="entry name" value="His_kinase_dom"/>
</dbReference>
<keyword evidence="13 14" id="KW-0472">Membrane</keyword>
<evidence type="ECO:0000313" key="17">
    <source>
        <dbReference type="Proteomes" id="UP001597201"/>
    </source>
</evidence>
<dbReference type="SUPFAM" id="SSF47384">
    <property type="entry name" value="Homodimeric domain of signal transducing histidine kinase"/>
    <property type="match status" value="1"/>
</dbReference>
<dbReference type="EC" id="2.7.13.3" evidence="3"/>
<dbReference type="Gene3D" id="3.30.565.10">
    <property type="entry name" value="Histidine kinase-like ATPase, C-terminal domain"/>
    <property type="match status" value="1"/>
</dbReference>
<evidence type="ECO:0000256" key="10">
    <source>
        <dbReference type="ARBA" id="ARBA00022840"/>
    </source>
</evidence>
<dbReference type="PANTHER" id="PTHR45528:SF1">
    <property type="entry name" value="SENSOR HISTIDINE KINASE CPXA"/>
    <property type="match status" value="1"/>
</dbReference>
<keyword evidence="7 14" id="KW-0812">Transmembrane</keyword>
<reference evidence="17" key="1">
    <citation type="journal article" date="2019" name="Int. J. Syst. Evol. Microbiol.">
        <title>The Global Catalogue of Microorganisms (GCM) 10K type strain sequencing project: providing services to taxonomists for standard genome sequencing and annotation.</title>
        <authorList>
            <consortium name="The Broad Institute Genomics Platform"/>
            <consortium name="The Broad Institute Genome Sequencing Center for Infectious Disease"/>
            <person name="Wu L."/>
            <person name="Ma J."/>
        </authorList>
    </citation>
    <scope>NUCLEOTIDE SEQUENCE [LARGE SCALE GENOMIC DNA]</scope>
    <source>
        <strain evidence="17">CCUG 61485</strain>
    </source>
</reference>
<keyword evidence="12" id="KW-0902">Two-component regulatory system</keyword>
<dbReference type="InterPro" id="IPR036097">
    <property type="entry name" value="HisK_dim/P_sf"/>
</dbReference>
<name>A0ABW3XX34_9FLAO</name>
<keyword evidence="9 16" id="KW-0418">Kinase</keyword>
<dbReference type="PANTHER" id="PTHR45528">
    <property type="entry name" value="SENSOR HISTIDINE KINASE CPXA"/>
    <property type="match status" value="1"/>
</dbReference>
<dbReference type="RefSeq" id="WP_377175467.1">
    <property type="nucleotide sequence ID" value="NZ_JBHTMY010000001.1"/>
</dbReference>
<dbReference type="GO" id="GO:0016301">
    <property type="term" value="F:kinase activity"/>
    <property type="evidence" value="ECO:0007669"/>
    <property type="project" value="UniProtKB-KW"/>
</dbReference>
<evidence type="ECO:0000256" key="12">
    <source>
        <dbReference type="ARBA" id="ARBA00023012"/>
    </source>
</evidence>
<keyword evidence="6" id="KW-0808">Transferase</keyword>
<proteinExistence type="predicted"/>
<evidence type="ECO:0000313" key="16">
    <source>
        <dbReference type="EMBL" id="MFD1314142.1"/>
    </source>
</evidence>
<protein>
    <recommendedName>
        <fullName evidence="3">histidine kinase</fullName>
        <ecNumber evidence="3">2.7.13.3</ecNumber>
    </recommendedName>
</protein>
<comment type="catalytic activity">
    <reaction evidence="1">
        <text>ATP + protein L-histidine = ADP + protein N-phospho-L-histidine.</text>
        <dbReference type="EC" id="2.7.13.3"/>
    </reaction>
</comment>
<dbReference type="InterPro" id="IPR050398">
    <property type="entry name" value="HssS/ArlS-like"/>
</dbReference>
<keyword evidence="8" id="KW-0547">Nucleotide-binding</keyword>
<evidence type="ECO:0000256" key="9">
    <source>
        <dbReference type="ARBA" id="ARBA00022777"/>
    </source>
</evidence>
<dbReference type="PRINTS" id="PR00344">
    <property type="entry name" value="BCTRLSENSOR"/>
</dbReference>
<comment type="caution">
    <text evidence="16">The sequence shown here is derived from an EMBL/GenBank/DDBJ whole genome shotgun (WGS) entry which is preliminary data.</text>
</comment>
<evidence type="ECO:0000256" key="3">
    <source>
        <dbReference type="ARBA" id="ARBA00012438"/>
    </source>
</evidence>
<evidence type="ECO:0000256" key="14">
    <source>
        <dbReference type="SAM" id="Phobius"/>
    </source>
</evidence>
<dbReference type="CDD" id="cd00075">
    <property type="entry name" value="HATPase"/>
    <property type="match status" value="1"/>
</dbReference>
<keyword evidence="11 14" id="KW-1133">Transmembrane helix</keyword>
<evidence type="ECO:0000259" key="15">
    <source>
        <dbReference type="PROSITE" id="PS50109"/>
    </source>
</evidence>
<feature type="transmembrane region" description="Helical" evidence="14">
    <location>
        <begin position="12"/>
        <end position="35"/>
    </location>
</feature>
<dbReference type="SUPFAM" id="SSF55874">
    <property type="entry name" value="ATPase domain of HSP90 chaperone/DNA topoisomerase II/histidine kinase"/>
    <property type="match status" value="1"/>
</dbReference>
<evidence type="ECO:0000256" key="13">
    <source>
        <dbReference type="ARBA" id="ARBA00023136"/>
    </source>
</evidence>
<evidence type="ECO:0000256" key="2">
    <source>
        <dbReference type="ARBA" id="ARBA00004651"/>
    </source>
</evidence>
<dbReference type="PROSITE" id="PS50109">
    <property type="entry name" value="HIS_KIN"/>
    <property type="match status" value="1"/>
</dbReference>
<dbReference type="Pfam" id="PF02518">
    <property type="entry name" value="HATPase_c"/>
    <property type="match status" value="1"/>
</dbReference>
<gene>
    <name evidence="16" type="ORF">ACFQ39_00815</name>
</gene>
<evidence type="ECO:0000256" key="8">
    <source>
        <dbReference type="ARBA" id="ARBA00022741"/>
    </source>
</evidence>
<evidence type="ECO:0000256" key="4">
    <source>
        <dbReference type="ARBA" id="ARBA00022475"/>
    </source>
</evidence>
<evidence type="ECO:0000256" key="7">
    <source>
        <dbReference type="ARBA" id="ARBA00022692"/>
    </source>
</evidence>
<keyword evidence="17" id="KW-1185">Reference proteome</keyword>
<sequence length="484" mass="55374">MNLKSVSLRTRIFISMILLVVVASILIAAITIYQYNEQTEDYHQKRLERKEEAIKSAVTYELYHNAQNPLDTTSAVRIISQKINEISDIHNIDMNIYDLNGKLIGSSNRISEAGRTKQLNEDVLNKIRNNPDNREVVFLESGKDKKYRSSYSFILNPSFKRVGIIGVPYFQDNSFQDKELREFLGRLFMVYLVILFLAILIAYFLSNYITKSIQYVSERLKATELGTKNEKIILDDTNDGIYALVNSYNKMVDQLEVSAVKLAEVERKQAWREMARQVAHEIKNPLTPMRLTIQSFEHTFDPKDPDIKTKVSEFSESLIQQIDTMSTIASAFSSFAEMPKQNKERLNVVNEVKIALDIFHEPFIQFHPDKEMIYANLDKIQLTRIVTNLVTNAIQALQNQKNPFIDVRLLETIEHIIIQVADNGEGITESDAQKIFEPKFTTKSSGMGLGLSMVKNIIEAYGGTIQFNSEINEGTTFIVTLPKN</sequence>
<organism evidence="16 17">
    <name type="scientific">Namhaeicola litoreus</name>
    <dbReference type="NCBI Taxonomy" id="1052145"/>
    <lineage>
        <taxon>Bacteria</taxon>
        <taxon>Pseudomonadati</taxon>
        <taxon>Bacteroidota</taxon>
        <taxon>Flavobacteriia</taxon>
        <taxon>Flavobacteriales</taxon>
        <taxon>Flavobacteriaceae</taxon>
        <taxon>Namhaeicola</taxon>
    </lineage>
</organism>